<dbReference type="Pfam" id="PF07396">
    <property type="entry name" value="Porin_O_P"/>
    <property type="match status" value="1"/>
</dbReference>
<protein>
    <submittedName>
        <fullName evidence="2">Phosphate-selective porin</fullName>
    </submittedName>
</protein>
<feature type="coiled-coil region" evidence="1">
    <location>
        <begin position="75"/>
        <end position="116"/>
    </location>
</feature>
<evidence type="ECO:0000313" key="3">
    <source>
        <dbReference type="Proteomes" id="UP000199459"/>
    </source>
</evidence>
<dbReference type="Proteomes" id="UP000199459">
    <property type="component" value="Unassembled WGS sequence"/>
</dbReference>
<keyword evidence="1" id="KW-0175">Coiled coil</keyword>
<organism evidence="2 3">
    <name type="scientific">Nitrosomonas marina</name>
    <dbReference type="NCBI Taxonomy" id="917"/>
    <lineage>
        <taxon>Bacteria</taxon>
        <taxon>Pseudomonadati</taxon>
        <taxon>Pseudomonadota</taxon>
        <taxon>Betaproteobacteria</taxon>
        <taxon>Nitrosomonadales</taxon>
        <taxon>Nitrosomonadaceae</taxon>
        <taxon>Nitrosomonas</taxon>
    </lineage>
</organism>
<dbReference type="InterPro" id="IPR010870">
    <property type="entry name" value="Porin_O/P"/>
</dbReference>
<dbReference type="STRING" id="917.SAMN05216326_12824"/>
<dbReference type="EMBL" id="FOCP01000030">
    <property type="protein sequence ID" value="SEN64985.1"/>
    <property type="molecule type" value="Genomic_DNA"/>
</dbReference>
<sequence length="500" mass="56713">MSNFGWKGRKSLFGLGRKILPCFAAILLLTNAPYVQSALTLFVDTKTNQVYTTPGKNRVKLGDFEPVRRAGNAAVQADEKNAQAIEARIDHKMQELKALETRLEEQQQAIQAAAEQPEPVLAPEPEAEKTAAKEETKWYDRIKIGGYTQFRQSAGLGGDLENLSSPGDKSIEEDTNYFIRRARLVFQGDITDHLKLYMQTEFAGGDVSVRDMYGDLYFDKKKEFRVRPGMSKIPNSFELLQSSRDRLAFERADPLSTGVRNERDTGVFFYWTPEHIQKRFSYLKKGLKGSGDYGVIGIGAYTGQGINERDKNDNLHFAARLTYPFQFSNGQIFEAGVYGYTGRFVPTVAANADAGILAAPSFNKKGYRDARIGLHAILYPQPFGLQAEWNWGKSPQLNDDRTRIVSGNINGGYVQAMYKYDSSWGPLIPYFKWQKYDGAEKFADNAPFARVREIEAGLEWQIRPEVEFVIAYSHMDRTNVKNLVHVKDANLMRFQLQWNY</sequence>
<evidence type="ECO:0000313" key="2">
    <source>
        <dbReference type="EMBL" id="SEN64985.1"/>
    </source>
</evidence>
<name>A0A1H8IA04_9PROT</name>
<dbReference type="Gene3D" id="2.40.160.10">
    <property type="entry name" value="Porin"/>
    <property type="match status" value="1"/>
</dbReference>
<dbReference type="RefSeq" id="WP_090634472.1">
    <property type="nucleotide sequence ID" value="NZ_FOCP01000030.1"/>
</dbReference>
<dbReference type="AlphaFoldDB" id="A0A1H8IA04"/>
<evidence type="ECO:0000256" key="1">
    <source>
        <dbReference type="SAM" id="Coils"/>
    </source>
</evidence>
<dbReference type="OrthoDB" id="9807854at2"/>
<accession>A0A1H8IA04</accession>
<proteinExistence type="predicted"/>
<reference evidence="2 3" key="1">
    <citation type="submission" date="2016-10" db="EMBL/GenBank/DDBJ databases">
        <authorList>
            <person name="de Groot N.N."/>
        </authorList>
    </citation>
    <scope>NUCLEOTIDE SEQUENCE [LARGE SCALE GENOMIC DNA]</scope>
    <source>
        <strain evidence="2 3">Nm22</strain>
    </source>
</reference>
<dbReference type="InterPro" id="IPR023614">
    <property type="entry name" value="Porin_dom_sf"/>
</dbReference>
<dbReference type="SUPFAM" id="SSF56935">
    <property type="entry name" value="Porins"/>
    <property type="match status" value="1"/>
</dbReference>
<gene>
    <name evidence="2" type="ORF">SAMN05216325_1309</name>
</gene>